<evidence type="ECO:0000256" key="1">
    <source>
        <dbReference type="SAM" id="MobiDB-lite"/>
    </source>
</evidence>
<evidence type="ECO:0000313" key="4">
    <source>
        <dbReference type="Proteomes" id="UP001153069"/>
    </source>
</evidence>
<protein>
    <submittedName>
        <fullName evidence="3">Galactopyranose mutase</fullName>
    </submittedName>
</protein>
<evidence type="ECO:0000259" key="2">
    <source>
        <dbReference type="Pfam" id="PF03275"/>
    </source>
</evidence>
<comment type="caution">
    <text evidence="3">The sequence shown here is derived from an EMBL/GenBank/DDBJ whole genome shotgun (WGS) entry which is preliminary data.</text>
</comment>
<organism evidence="3 4">
    <name type="scientific">Seminavis robusta</name>
    <dbReference type="NCBI Taxonomy" id="568900"/>
    <lineage>
        <taxon>Eukaryota</taxon>
        <taxon>Sar</taxon>
        <taxon>Stramenopiles</taxon>
        <taxon>Ochrophyta</taxon>
        <taxon>Bacillariophyta</taxon>
        <taxon>Bacillariophyceae</taxon>
        <taxon>Bacillariophycidae</taxon>
        <taxon>Naviculales</taxon>
        <taxon>Naviculaceae</taxon>
        <taxon>Seminavis</taxon>
    </lineage>
</organism>
<dbReference type="GO" id="GO:0050660">
    <property type="term" value="F:flavin adenine dinucleotide binding"/>
    <property type="evidence" value="ECO:0007669"/>
    <property type="project" value="TreeGrafter"/>
</dbReference>
<gene>
    <name evidence="3" type="ORF">SEMRO_539_G162720.1</name>
</gene>
<dbReference type="InterPro" id="IPR015899">
    <property type="entry name" value="UDP-GalPyranose_mutase_C"/>
</dbReference>
<dbReference type="PANTHER" id="PTHR21197">
    <property type="entry name" value="UDP-GALACTOPYRANOSE MUTASE"/>
    <property type="match status" value="1"/>
</dbReference>
<feature type="domain" description="UDP-galactopyranose mutase C-terminal" evidence="2">
    <location>
        <begin position="264"/>
        <end position="470"/>
    </location>
</feature>
<dbReference type="EMBL" id="CAICTM010000538">
    <property type="protein sequence ID" value="CAB9512491.1"/>
    <property type="molecule type" value="Genomic_DNA"/>
</dbReference>
<dbReference type="SUPFAM" id="SSF54373">
    <property type="entry name" value="FAD-linked reductases, C-terminal domain"/>
    <property type="match status" value="1"/>
</dbReference>
<dbReference type="Gene3D" id="3.40.50.720">
    <property type="entry name" value="NAD(P)-binding Rossmann-like Domain"/>
    <property type="match status" value="3"/>
</dbReference>
<keyword evidence="4" id="KW-1185">Reference proteome</keyword>
<feature type="region of interest" description="Disordered" evidence="1">
    <location>
        <begin position="1"/>
        <end position="20"/>
    </location>
</feature>
<dbReference type="Pfam" id="PF03275">
    <property type="entry name" value="GLF"/>
    <property type="match status" value="1"/>
</dbReference>
<dbReference type="GO" id="GO:0008767">
    <property type="term" value="F:UDP-galactopyranose mutase activity"/>
    <property type="evidence" value="ECO:0007669"/>
    <property type="project" value="InterPro"/>
</dbReference>
<dbReference type="SUPFAM" id="SSF51971">
    <property type="entry name" value="Nucleotide-binding domain"/>
    <property type="match status" value="1"/>
</dbReference>
<dbReference type="PANTHER" id="PTHR21197:SF0">
    <property type="entry name" value="UDP-GALACTOPYRANOSE MUTASE"/>
    <property type="match status" value="1"/>
</dbReference>
<evidence type="ECO:0000313" key="3">
    <source>
        <dbReference type="EMBL" id="CAB9512491.1"/>
    </source>
</evidence>
<name>A0A9N8E4N3_9STRA</name>
<dbReference type="OrthoDB" id="7777654at2759"/>
<dbReference type="Pfam" id="PF13450">
    <property type="entry name" value="NAD_binding_8"/>
    <property type="match status" value="1"/>
</dbReference>
<proteinExistence type="predicted"/>
<dbReference type="Proteomes" id="UP001153069">
    <property type="component" value="Unassembled WGS sequence"/>
</dbReference>
<sequence>MMMPMSMPSSSPPSTNTNTGSRRISYRHYGIVIATLSFVLVFHQLSHSSSESLTSFQLPAYLDYQTTYHEAKFVEIGDSSENELPPGCDYASTKLDYSKTYDTCIVGAGLSGTVFAERTANLLKKNVLVIDSRPHIGGNCYDFVDQKTGILRNQYGSHLFHTKIQRVWDYVNSNPQAPRWNPWYHQKFGRINGNLYEGMLNGTFYVPIPVNILTVNRLFGLHIQTEEEMNEWLKTVQIPCDAVKGCQNAEEMAKSRVGEALYKAIFETYTIKQWDRSPKDMNASVTARIPVRSDFDPRYFADKWQALPSNGYTAWFEAMLKHPLIDVVLETDFFDHQQHLEGPACKTIVYTGPVDRYFADQGMEKLQYRSITFTEERHYQTPGYILPTPVLNYPGPETPYTRAIEYKHYLHQESPHSIVVKETTSDEGEPYYPIPNPRNLALYEKYKQMADDLEQQGKFIFVGRLANYKYFDMDKALLNALQLFDLHANKTTGGGSTGSSSKVVG</sequence>
<accession>A0A9N8E4N3</accession>
<reference evidence="3" key="1">
    <citation type="submission" date="2020-06" db="EMBL/GenBank/DDBJ databases">
        <authorList>
            <consortium name="Plant Systems Biology data submission"/>
        </authorList>
    </citation>
    <scope>NUCLEOTIDE SEQUENCE</scope>
    <source>
        <strain evidence="3">D6</strain>
    </source>
</reference>
<dbReference type="AlphaFoldDB" id="A0A9N8E4N3"/>
<feature type="compositionally biased region" description="Low complexity" evidence="1">
    <location>
        <begin position="1"/>
        <end position="14"/>
    </location>
</feature>